<keyword evidence="5 11" id="KW-1133">Transmembrane helix</keyword>
<dbReference type="PANTHER" id="PTHR24249">
    <property type="entry name" value="HISTAMINE RECEPTOR-RELATED G-PROTEIN COUPLED RECEPTOR"/>
    <property type="match status" value="1"/>
</dbReference>
<dbReference type="GO" id="GO:0001594">
    <property type="term" value="F:trace-amine receptor activity"/>
    <property type="evidence" value="ECO:0007669"/>
    <property type="project" value="TreeGrafter"/>
</dbReference>
<dbReference type="CDD" id="cd00637">
    <property type="entry name" value="7tm_classA_rhodopsin-like"/>
    <property type="match status" value="1"/>
</dbReference>
<protein>
    <submittedName>
        <fullName evidence="13">Putative neuropeptides capa receptor-like</fullName>
    </submittedName>
</protein>
<dbReference type="OrthoDB" id="6347360at2759"/>
<evidence type="ECO:0000313" key="14">
    <source>
        <dbReference type="Proteomes" id="UP000283509"/>
    </source>
</evidence>
<feature type="transmembrane region" description="Helical" evidence="11">
    <location>
        <begin position="418"/>
        <end position="446"/>
    </location>
</feature>
<dbReference type="PRINTS" id="PR00237">
    <property type="entry name" value="GPCRRHODOPSN"/>
</dbReference>
<keyword evidence="4 11" id="KW-0812">Transmembrane</keyword>
<feature type="transmembrane region" description="Helical" evidence="11">
    <location>
        <begin position="370"/>
        <end position="391"/>
    </location>
</feature>
<name>A0A3R7SQ77_PENVA</name>
<keyword evidence="13" id="KW-0527">Neuropeptide</keyword>
<proteinExistence type="inferred from homology"/>
<evidence type="ECO:0000256" key="3">
    <source>
        <dbReference type="ARBA" id="ARBA00022475"/>
    </source>
</evidence>
<evidence type="ECO:0000256" key="6">
    <source>
        <dbReference type="ARBA" id="ARBA00023040"/>
    </source>
</evidence>
<evidence type="ECO:0000256" key="9">
    <source>
        <dbReference type="ARBA" id="ARBA00023224"/>
    </source>
</evidence>
<feature type="transmembrane region" description="Helical" evidence="11">
    <location>
        <begin position="265"/>
        <end position="286"/>
    </location>
</feature>
<dbReference type="GO" id="GO:0005886">
    <property type="term" value="C:plasma membrane"/>
    <property type="evidence" value="ECO:0007669"/>
    <property type="project" value="UniProtKB-SubCell"/>
</dbReference>
<evidence type="ECO:0000259" key="12">
    <source>
        <dbReference type="PROSITE" id="PS50262"/>
    </source>
</evidence>
<dbReference type="AlphaFoldDB" id="A0A3R7SQ77"/>
<dbReference type="Proteomes" id="UP000283509">
    <property type="component" value="Unassembled WGS sequence"/>
</dbReference>
<comment type="subcellular location">
    <subcellularLocation>
        <location evidence="1">Cell membrane</location>
        <topology evidence="1">Multi-pass membrane protein</topology>
    </subcellularLocation>
</comment>
<dbReference type="GO" id="GO:0007218">
    <property type="term" value="P:neuropeptide signaling pathway"/>
    <property type="evidence" value="ECO:0007669"/>
    <property type="project" value="UniProtKB-KW"/>
</dbReference>
<comment type="similarity">
    <text evidence="2">Belongs to the G-protein coupled receptor 1 family.</text>
</comment>
<keyword evidence="3" id="KW-1003">Cell membrane</keyword>
<accession>A0A3R7SQ77</accession>
<keyword evidence="14" id="KW-1185">Reference proteome</keyword>
<evidence type="ECO:0000256" key="8">
    <source>
        <dbReference type="ARBA" id="ARBA00023170"/>
    </source>
</evidence>
<evidence type="ECO:0000256" key="11">
    <source>
        <dbReference type="SAM" id="Phobius"/>
    </source>
</evidence>
<evidence type="ECO:0000256" key="5">
    <source>
        <dbReference type="ARBA" id="ARBA00022989"/>
    </source>
</evidence>
<evidence type="ECO:0000256" key="10">
    <source>
        <dbReference type="SAM" id="MobiDB-lite"/>
    </source>
</evidence>
<dbReference type="PANTHER" id="PTHR24249:SF307">
    <property type="entry name" value="TRACE AMINE-ASSOCIATED RECEPTOR 5"/>
    <property type="match status" value="1"/>
</dbReference>
<dbReference type="EMBL" id="QCYY01002412">
    <property type="protein sequence ID" value="ROT70555.1"/>
    <property type="molecule type" value="Genomic_DNA"/>
</dbReference>
<feature type="domain" description="G-protein coupled receptors family 1 profile" evidence="12">
    <location>
        <begin position="244"/>
        <end position="450"/>
    </location>
</feature>
<dbReference type="InterPro" id="IPR050569">
    <property type="entry name" value="TAAR"/>
</dbReference>
<feature type="region of interest" description="Disordered" evidence="10">
    <location>
        <begin position="107"/>
        <end position="132"/>
    </location>
</feature>
<organism evidence="13 14">
    <name type="scientific">Penaeus vannamei</name>
    <name type="common">Whiteleg shrimp</name>
    <name type="synonym">Litopenaeus vannamei</name>
    <dbReference type="NCBI Taxonomy" id="6689"/>
    <lineage>
        <taxon>Eukaryota</taxon>
        <taxon>Metazoa</taxon>
        <taxon>Ecdysozoa</taxon>
        <taxon>Arthropoda</taxon>
        <taxon>Crustacea</taxon>
        <taxon>Multicrustacea</taxon>
        <taxon>Malacostraca</taxon>
        <taxon>Eumalacostraca</taxon>
        <taxon>Eucarida</taxon>
        <taxon>Decapoda</taxon>
        <taxon>Dendrobranchiata</taxon>
        <taxon>Penaeoidea</taxon>
        <taxon>Penaeidae</taxon>
        <taxon>Penaeus</taxon>
    </lineage>
</organism>
<comment type="caution">
    <text evidence="13">The sequence shown here is derived from an EMBL/GenBank/DDBJ whole genome shotgun (WGS) entry which is preliminary data.</text>
</comment>
<dbReference type="InterPro" id="IPR017452">
    <property type="entry name" value="GPCR_Rhodpsn_7TM"/>
</dbReference>
<evidence type="ECO:0000313" key="13">
    <source>
        <dbReference type="EMBL" id="ROT70555.1"/>
    </source>
</evidence>
<reference evidence="13 14" key="2">
    <citation type="submission" date="2019-01" db="EMBL/GenBank/DDBJ databases">
        <title>The decoding of complex shrimp genome reveals the adaptation for benthos swimmer, frequently molting mechanism and breeding impact on genome.</title>
        <authorList>
            <person name="Sun Y."/>
            <person name="Gao Y."/>
            <person name="Yu Y."/>
        </authorList>
    </citation>
    <scope>NUCLEOTIDE SEQUENCE [LARGE SCALE GENOMIC DNA]</scope>
    <source>
        <tissue evidence="13">Muscle</tissue>
    </source>
</reference>
<gene>
    <name evidence="13" type="ORF">C7M84_011162</name>
</gene>
<dbReference type="Gene3D" id="1.20.1070.10">
    <property type="entry name" value="Rhodopsin 7-helix transmembrane proteins"/>
    <property type="match status" value="1"/>
</dbReference>
<dbReference type="InterPro" id="IPR000276">
    <property type="entry name" value="GPCR_Rhodpsn"/>
</dbReference>
<dbReference type="PROSITE" id="PS50262">
    <property type="entry name" value="G_PROTEIN_RECEP_F1_2"/>
    <property type="match status" value="1"/>
</dbReference>
<evidence type="ECO:0000256" key="2">
    <source>
        <dbReference type="ARBA" id="ARBA00010663"/>
    </source>
</evidence>
<feature type="transmembrane region" description="Helical" evidence="11">
    <location>
        <begin position="230"/>
        <end position="253"/>
    </location>
</feature>
<keyword evidence="9" id="KW-0807">Transducer</keyword>
<evidence type="ECO:0000256" key="1">
    <source>
        <dbReference type="ARBA" id="ARBA00004651"/>
    </source>
</evidence>
<keyword evidence="6" id="KW-0297">G-protein coupled receptor</keyword>
<feature type="compositionally biased region" description="Polar residues" evidence="10">
    <location>
        <begin position="115"/>
        <end position="132"/>
    </location>
</feature>
<evidence type="ECO:0000256" key="4">
    <source>
        <dbReference type="ARBA" id="ARBA00022692"/>
    </source>
</evidence>
<sequence length="559" mass="62886">MLRRKPCPFSRENIKTAHTLTRVKAQFIYTDCKIGFIARPGCLTMGKPQGCLKSHAVRSILLMVITAVCFARPCSSLHNHGNDIATRNRVSDRLIANRILPPMHFREKAKGSHQRPATNNNQHQQITTSPKAQVNRSVFSSLQRPPTLPDSAVLSALPSRRLLSTIQDQIQTDDDLYKFIAIHDDFLILCNHPPPTFSNKFFYNEHPEKHGLNGVWNFLPFSCRVGEVCLIVLVACVATGGVVGNLMVIVVLLRISSRNEESNMLRLSLAVADFLTCAFVVLPSLYEHVKPFLTPTEPIIVHRVEEMHDIIPGETVDRTDVYFPLRFFQGLTFASCSIVSLLTLFLLSAERFVMTGRGLMYKHYITPPRVRQAMVISWVIGWVNSSLMTIFGRTVATVTWMTFVKIPIGLSNFAHEDLVVYTCYIIQIFLLSISIPATVLLSILSIKNFVQEQNRVRESSEGEMALTTYAGKQRRPNTATETFVAGFCRVNAKARAAADTWWCICKGMRPVKIECLNYGLQDSDSSRARTPHISNINPPCGVVSGRGMVPQRLRLWLRK</sequence>
<reference evidence="13 14" key="1">
    <citation type="submission" date="2018-04" db="EMBL/GenBank/DDBJ databases">
        <authorList>
            <person name="Zhang X."/>
            <person name="Yuan J."/>
            <person name="Li F."/>
            <person name="Xiang J."/>
        </authorList>
    </citation>
    <scope>NUCLEOTIDE SEQUENCE [LARGE SCALE GENOMIC DNA]</scope>
    <source>
        <tissue evidence="13">Muscle</tissue>
    </source>
</reference>
<evidence type="ECO:0000256" key="7">
    <source>
        <dbReference type="ARBA" id="ARBA00023136"/>
    </source>
</evidence>
<keyword evidence="8 13" id="KW-0675">Receptor</keyword>
<keyword evidence="7 11" id="KW-0472">Membrane</keyword>
<feature type="transmembrane region" description="Helical" evidence="11">
    <location>
        <begin position="327"/>
        <end position="349"/>
    </location>
</feature>
<dbReference type="SUPFAM" id="SSF81321">
    <property type="entry name" value="Family A G protein-coupled receptor-like"/>
    <property type="match status" value="1"/>
</dbReference>